<gene>
    <name evidence="5" type="ORF">BHC48_07830</name>
</gene>
<evidence type="ECO:0000259" key="4">
    <source>
        <dbReference type="Pfam" id="PF01755"/>
    </source>
</evidence>
<evidence type="ECO:0000313" key="6">
    <source>
        <dbReference type="Proteomes" id="UP000231484"/>
    </source>
</evidence>
<dbReference type="Pfam" id="PF01755">
    <property type="entry name" value="Glyco_transf_25"/>
    <property type="match status" value="1"/>
</dbReference>
<name>A0A2N9XNG5_9NEIS</name>
<evidence type="ECO:0000256" key="3">
    <source>
        <dbReference type="ARBA" id="ARBA00022985"/>
    </source>
</evidence>
<organism evidence="5 6">
    <name type="scientific">Snodgrassella alvi</name>
    <dbReference type="NCBI Taxonomy" id="1196083"/>
    <lineage>
        <taxon>Bacteria</taxon>
        <taxon>Pseudomonadati</taxon>
        <taxon>Pseudomonadota</taxon>
        <taxon>Betaproteobacteria</taxon>
        <taxon>Neisseriales</taxon>
        <taxon>Neisseriaceae</taxon>
        <taxon>Snodgrassella</taxon>
    </lineage>
</organism>
<dbReference type="Proteomes" id="UP000231484">
    <property type="component" value="Unassembled WGS sequence"/>
</dbReference>
<dbReference type="UniPathway" id="UPA00820"/>
<sequence length="274" mass="31815">MISALVINLDHSSERLKFQRQQLAHLQIPMQRLTAVNSSDFLTDRYEQLANGWERKMSSAEVACFLSHKAAWQYVAASNKPWLIMEDDALLSRIVPAILHGIINQEDRIDYITLETRYRRKWLDKTSIDLVEGYRLRRLYQDRSGAAAYILFPSGAKKLLDKAQRCAPALADAFLCCSYELNSWQVYPAAAIQLDQCCNYDLDFVNPFVSTITPLNYSRPEANNCVDYWRFKLRRVAAQLRMGWRQLSVCRRAEYVMVPIQKNDYEYKSDSSCI</sequence>
<dbReference type="AlphaFoldDB" id="A0A2N9XNG5"/>
<protein>
    <recommendedName>
        <fullName evidence="4">Glycosyl transferase family 25 domain-containing protein</fullName>
    </recommendedName>
</protein>
<proteinExistence type="predicted"/>
<dbReference type="CDD" id="cd06532">
    <property type="entry name" value="Glyco_transf_25"/>
    <property type="match status" value="1"/>
</dbReference>
<reference evidence="5 6" key="1">
    <citation type="journal article" date="2017" name="MBio">
        <title>Type VI secretion-mediated competition in the bee gut microbiome.</title>
        <authorList>
            <person name="Steele M.I."/>
            <person name="Kwong W.K."/>
            <person name="Powell J.E."/>
            <person name="Whiteley M."/>
            <person name="Moran N.A."/>
        </authorList>
    </citation>
    <scope>NUCLEOTIDE SEQUENCE [LARGE SCALE GENOMIC DNA]</scope>
    <source>
        <strain evidence="5 6">Occ4-2</strain>
    </source>
</reference>
<dbReference type="EMBL" id="MEIQ01000045">
    <property type="protein sequence ID" value="PIT49870.1"/>
    <property type="molecule type" value="Genomic_DNA"/>
</dbReference>
<feature type="domain" description="Glycosyl transferase family 25" evidence="4">
    <location>
        <begin position="1"/>
        <end position="166"/>
    </location>
</feature>
<dbReference type="UniPathway" id="UPA00501"/>
<dbReference type="InterPro" id="IPR002654">
    <property type="entry name" value="Glyco_trans_25"/>
</dbReference>
<keyword evidence="3" id="KW-0448">Lipopolysaccharide biosynthesis</keyword>
<evidence type="ECO:0000313" key="5">
    <source>
        <dbReference type="EMBL" id="PIT49870.1"/>
    </source>
</evidence>
<evidence type="ECO:0000256" key="2">
    <source>
        <dbReference type="ARBA" id="ARBA00005222"/>
    </source>
</evidence>
<comment type="pathway">
    <text evidence="2">Glycan metabolism; lacto-N-neotetraose biosynthesis.</text>
</comment>
<comment type="pathway">
    <text evidence="1">Bacterial outer membrane biogenesis; lipooligosaccharide biosynthesis.</text>
</comment>
<dbReference type="GO" id="GO:0009103">
    <property type="term" value="P:lipopolysaccharide biosynthetic process"/>
    <property type="evidence" value="ECO:0007669"/>
    <property type="project" value="UniProtKB-KW"/>
</dbReference>
<accession>A0A2N9XNG5</accession>
<comment type="caution">
    <text evidence="5">The sequence shown here is derived from an EMBL/GenBank/DDBJ whole genome shotgun (WGS) entry which is preliminary data.</text>
</comment>
<evidence type="ECO:0000256" key="1">
    <source>
        <dbReference type="ARBA" id="ARBA00005068"/>
    </source>
</evidence>